<proteinExistence type="predicted"/>
<dbReference type="AlphaFoldDB" id="A0A3M4AFF5"/>
<dbReference type="PANTHER" id="PTHR30086">
    <property type="entry name" value="ARGININE EXPORTER PROTEIN ARGO"/>
    <property type="match status" value="1"/>
</dbReference>
<evidence type="ECO:0000256" key="1">
    <source>
        <dbReference type="ARBA" id="ARBA00004651"/>
    </source>
</evidence>
<protein>
    <submittedName>
        <fullName evidence="7">Uncharacterized protein</fullName>
    </submittedName>
</protein>
<dbReference type="Proteomes" id="UP000276587">
    <property type="component" value="Unassembled WGS sequence"/>
</dbReference>
<feature type="transmembrane region" description="Helical" evidence="6">
    <location>
        <begin position="56"/>
        <end position="81"/>
    </location>
</feature>
<accession>A0A3M4AFF5</accession>
<comment type="caution">
    <text evidence="7">The sequence shown here is derived from an EMBL/GenBank/DDBJ whole genome shotgun (WGS) entry which is preliminary data.</text>
</comment>
<comment type="subcellular location">
    <subcellularLocation>
        <location evidence="1">Cell membrane</location>
        <topology evidence="1">Multi-pass membrane protein</topology>
    </subcellularLocation>
</comment>
<evidence type="ECO:0000256" key="6">
    <source>
        <dbReference type="SAM" id="Phobius"/>
    </source>
</evidence>
<dbReference type="InterPro" id="IPR001123">
    <property type="entry name" value="LeuE-type"/>
</dbReference>
<feature type="transmembrane region" description="Helical" evidence="6">
    <location>
        <begin position="193"/>
        <end position="214"/>
    </location>
</feature>
<gene>
    <name evidence="7" type="ORF">ALQ29_01546</name>
</gene>
<feature type="transmembrane region" description="Helical" evidence="6">
    <location>
        <begin position="22"/>
        <end position="44"/>
    </location>
</feature>
<dbReference type="GO" id="GO:0015171">
    <property type="term" value="F:amino acid transmembrane transporter activity"/>
    <property type="evidence" value="ECO:0007669"/>
    <property type="project" value="TreeGrafter"/>
</dbReference>
<evidence type="ECO:0000313" key="8">
    <source>
        <dbReference type="Proteomes" id="UP000276587"/>
    </source>
</evidence>
<dbReference type="Pfam" id="PF01810">
    <property type="entry name" value="LysE"/>
    <property type="match status" value="1"/>
</dbReference>
<evidence type="ECO:0000256" key="2">
    <source>
        <dbReference type="ARBA" id="ARBA00022475"/>
    </source>
</evidence>
<reference evidence="7 8" key="1">
    <citation type="submission" date="2018-08" db="EMBL/GenBank/DDBJ databases">
        <title>Recombination of ecologically and evolutionarily significant loci maintains genetic cohesion in the Pseudomonas syringae species complex.</title>
        <authorList>
            <person name="Dillon M."/>
            <person name="Thakur S."/>
            <person name="Almeida R.N.D."/>
            <person name="Weir B.S."/>
            <person name="Guttman D.S."/>
        </authorList>
    </citation>
    <scope>NUCLEOTIDE SEQUENCE [LARGE SCALE GENOMIC DNA]</scope>
    <source>
        <strain evidence="7 8">ICMP 3555</strain>
    </source>
</reference>
<feature type="transmembrane region" description="Helical" evidence="6">
    <location>
        <begin position="127"/>
        <end position="147"/>
    </location>
</feature>
<evidence type="ECO:0000256" key="5">
    <source>
        <dbReference type="ARBA" id="ARBA00023136"/>
    </source>
</evidence>
<keyword evidence="8" id="KW-1185">Reference proteome</keyword>
<sequence>MNRAFHAVIEDNNVQEIFSINWLLWLSTMAPLTLSAGPGNLMVATSGAQSGVRRSVQFIIGLDITYFLLAVLVGLGLYHTLMNSPRLVWVLQVLGSFYILWLGVRLLRRPLKAPGDKAIHLQFRDGIVVQLGNVQGIVMLMVMFSTFMPSGETSSSTVLILSAALISLNFFSHVVWVSMGSSVQRLIHARPKLLVLQNAVFGLMLIAVAVWIFLRTGPL</sequence>
<feature type="transmembrane region" description="Helical" evidence="6">
    <location>
        <begin position="159"/>
        <end position="181"/>
    </location>
</feature>
<dbReference type="PANTHER" id="PTHR30086:SF20">
    <property type="entry name" value="ARGININE EXPORTER PROTEIN ARGO-RELATED"/>
    <property type="match status" value="1"/>
</dbReference>
<evidence type="ECO:0000256" key="4">
    <source>
        <dbReference type="ARBA" id="ARBA00022989"/>
    </source>
</evidence>
<dbReference type="EMBL" id="RBQF01000265">
    <property type="protein sequence ID" value="RMP05629.1"/>
    <property type="molecule type" value="Genomic_DNA"/>
</dbReference>
<evidence type="ECO:0000256" key="3">
    <source>
        <dbReference type="ARBA" id="ARBA00022692"/>
    </source>
</evidence>
<keyword evidence="3 6" id="KW-0812">Transmembrane</keyword>
<evidence type="ECO:0000313" key="7">
    <source>
        <dbReference type="EMBL" id="RMP05629.1"/>
    </source>
</evidence>
<feature type="transmembrane region" description="Helical" evidence="6">
    <location>
        <begin position="87"/>
        <end position="107"/>
    </location>
</feature>
<organism evidence="7 8">
    <name type="scientific">Pseudomonas marginalis pv. marginalis</name>
    <dbReference type="NCBI Taxonomy" id="97473"/>
    <lineage>
        <taxon>Bacteria</taxon>
        <taxon>Pseudomonadati</taxon>
        <taxon>Pseudomonadota</taxon>
        <taxon>Gammaproteobacteria</taxon>
        <taxon>Pseudomonadales</taxon>
        <taxon>Pseudomonadaceae</taxon>
        <taxon>Pseudomonas</taxon>
    </lineage>
</organism>
<name>A0A3M4AFF5_PSEMA</name>
<keyword evidence="5 6" id="KW-0472">Membrane</keyword>
<keyword evidence="2" id="KW-1003">Cell membrane</keyword>
<dbReference type="GO" id="GO:0005886">
    <property type="term" value="C:plasma membrane"/>
    <property type="evidence" value="ECO:0007669"/>
    <property type="project" value="UniProtKB-SubCell"/>
</dbReference>
<keyword evidence="4 6" id="KW-1133">Transmembrane helix</keyword>